<dbReference type="EMBL" id="CAJVPP010025265">
    <property type="protein sequence ID" value="CAG8751319.1"/>
    <property type="molecule type" value="Genomic_DNA"/>
</dbReference>
<name>A0A9N9NRK4_FUNMO</name>
<proteinExistence type="predicted"/>
<evidence type="ECO:0000313" key="2">
    <source>
        <dbReference type="Proteomes" id="UP000789375"/>
    </source>
</evidence>
<evidence type="ECO:0000313" key="1">
    <source>
        <dbReference type="EMBL" id="CAG8751319.1"/>
    </source>
</evidence>
<accession>A0A9N9NRK4</accession>
<gene>
    <name evidence="1" type="ORF">FMOSSE_LOCUS16661</name>
</gene>
<dbReference type="Proteomes" id="UP000789375">
    <property type="component" value="Unassembled WGS sequence"/>
</dbReference>
<feature type="non-terminal residue" evidence="1">
    <location>
        <position position="107"/>
    </location>
</feature>
<protein>
    <submittedName>
        <fullName evidence="1">16176_t:CDS:1</fullName>
    </submittedName>
</protein>
<comment type="caution">
    <text evidence="1">The sequence shown here is derived from an EMBL/GenBank/DDBJ whole genome shotgun (WGS) entry which is preliminary data.</text>
</comment>
<dbReference type="AlphaFoldDB" id="A0A9N9NRK4"/>
<organism evidence="1 2">
    <name type="scientific">Funneliformis mosseae</name>
    <name type="common">Endomycorrhizal fungus</name>
    <name type="synonym">Glomus mosseae</name>
    <dbReference type="NCBI Taxonomy" id="27381"/>
    <lineage>
        <taxon>Eukaryota</taxon>
        <taxon>Fungi</taxon>
        <taxon>Fungi incertae sedis</taxon>
        <taxon>Mucoromycota</taxon>
        <taxon>Glomeromycotina</taxon>
        <taxon>Glomeromycetes</taxon>
        <taxon>Glomerales</taxon>
        <taxon>Glomeraceae</taxon>
        <taxon>Funneliformis</taxon>
    </lineage>
</organism>
<reference evidence="1" key="1">
    <citation type="submission" date="2021-06" db="EMBL/GenBank/DDBJ databases">
        <authorList>
            <person name="Kallberg Y."/>
            <person name="Tangrot J."/>
            <person name="Rosling A."/>
        </authorList>
    </citation>
    <scope>NUCLEOTIDE SEQUENCE</scope>
    <source>
        <strain evidence="1">87-6 pot B 2015</strain>
    </source>
</reference>
<feature type="non-terminal residue" evidence="1">
    <location>
        <position position="1"/>
    </location>
</feature>
<keyword evidence="2" id="KW-1185">Reference proteome</keyword>
<sequence>NTNHSVSLENISNFFWDLPNINIYSATVPDRMHHLDLGLFNYQIIYTRELLKQQHGNHLVDEIDQNTKNVENFITNKDLAKVYEQWNDMYKISRYETFKQSDLNKFE</sequence>